<keyword evidence="4 6" id="KW-0324">Glycolysis</keyword>
<dbReference type="GO" id="GO:0006096">
    <property type="term" value="P:glycolytic process"/>
    <property type="evidence" value="ECO:0007669"/>
    <property type="project" value="UniProtKB-UniRule"/>
</dbReference>
<comment type="caution">
    <text evidence="11">The sequence shown here is derived from an EMBL/GenBank/DDBJ whole genome shotgun (WGS) entry which is preliminary data.</text>
</comment>
<organism evidence="11 12">
    <name type="scientific">Candidatus Gottesmanbacteria bacterium CG1_02_37_22</name>
    <dbReference type="NCBI Taxonomy" id="1805209"/>
    <lineage>
        <taxon>Bacteria</taxon>
        <taxon>Candidatus Gottesmaniibacteriota</taxon>
    </lineage>
</organism>
<evidence type="ECO:0000256" key="4">
    <source>
        <dbReference type="ARBA" id="ARBA00023152"/>
    </source>
</evidence>
<evidence type="ECO:0000313" key="11">
    <source>
        <dbReference type="EMBL" id="OIO14290.1"/>
    </source>
</evidence>
<evidence type="ECO:0000256" key="1">
    <source>
        <dbReference type="ARBA" id="ARBA00000380"/>
    </source>
</evidence>
<dbReference type="Proteomes" id="UP000183120">
    <property type="component" value="Unassembled WGS sequence"/>
</dbReference>
<dbReference type="PROSITE" id="PS00175">
    <property type="entry name" value="PG_MUTASE"/>
    <property type="match status" value="1"/>
</dbReference>
<accession>A0A1J4TR22</accession>
<dbReference type="SMART" id="SM00855">
    <property type="entry name" value="PGAM"/>
    <property type="match status" value="1"/>
</dbReference>
<comment type="similarity">
    <text evidence="2 6">Belongs to the phosphoglycerate mutase family. BPG-dependent PGAM subfamily.</text>
</comment>
<dbReference type="EC" id="5.4.2.11" evidence="6 10"/>
<dbReference type="NCBIfam" id="TIGR01258">
    <property type="entry name" value="pgm_1"/>
    <property type="match status" value="1"/>
</dbReference>
<evidence type="ECO:0000256" key="9">
    <source>
        <dbReference type="PIRSR" id="PIRSR613078-3"/>
    </source>
</evidence>
<dbReference type="NCBIfam" id="NF010713">
    <property type="entry name" value="PRK14115.1"/>
    <property type="match status" value="1"/>
</dbReference>
<evidence type="ECO:0000256" key="10">
    <source>
        <dbReference type="RuleBase" id="RU004512"/>
    </source>
</evidence>
<dbReference type="Gene3D" id="3.40.50.1240">
    <property type="entry name" value="Phosphoglycerate mutase-like"/>
    <property type="match status" value="1"/>
</dbReference>
<feature type="active site" description="Proton donor/acceptor" evidence="6 7">
    <location>
        <position position="87"/>
    </location>
</feature>
<evidence type="ECO:0000256" key="5">
    <source>
        <dbReference type="ARBA" id="ARBA00023235"/>
    </source>
</evidence>
<protein>
    <recommendedName>
        <fullName evidence="6 10">2,3-bisphosphoglycerate-dependent phosphoglycerate mutase</fullName>
        <shortName evidence="6">BPG-dependent PGAM</shortName>
        <shortName evidence="6">PGAM</shortName>
        <shortName evidence="6">Phosphoglyceromutase</shortName>
        <shortName evidence="6">dPGM</shortName>
        <ecNumber evidence="6 10">5.4.2.11</ecNumber>
    </recommendedName>
</protein>
<dbReference type="InterPro" id="IPR001345">
    <property type="entry name" value="PG/BPGM_mutase_AS"/>
</dbReference>
<dbReference type="HAMAP" id="MF_01039">
    <property type="entry name" value="PGAM_GpmA"/>
    <property type="match status" value="1"/>
</dbReference>
<evidence type="ECO:0000256" key="6">
    <source>
        <dbReference type="HAMAP-Rule" id="MF_01039"/>
    </source>
</evidence>
<name>A0A1J4TR22_9BACT</name>
<dbReference type="SUPFAM" id="SSF53254">
    <property type="entry name" value="Phosphoglycerate mutase-like"/>
    <property type="match status" value="1"/>
</dbReference>
<feature type="binding site" evidence="6 8">
    <location>
        <begin position="87"/>
        <end position="90"/>
    </location>
    <ligand>
        <name>substrate</name>
    </ligand>
</feature>
<dbReference type="GO" id="GO:0006094">
    <property type="term" value="P:gluconeogenesis"/>
    <property type="evidence" value="ECO:0007669"/>
    <property type="project" value="UniProtKB-UniRule"/>
</dbReference>
<comment type="pathway">
    <text evidence="6 10">Carbohydrate degradation; glycolysis; pyruvate from D-glyceraldehyde 3-phosphate: step 3/5.</text>
</comment>
<feature type="site" description="Transition state stabilizer" evidence="6 9">
    <location>
        <position position="182"/>
    </location>
</feature>
<reference evidence="11 12" key="1">
    <citation type="journal article" date="2016" name="Environ. Microbiol.">
        <title>Genomic resolution of a cold subsurface aquifer community provides metabolic insights for novel microbes adapted to high CO concentrations.</title>
        <authorList>
            <person name="Probst A.J."/>
            <person name="Castelle C.J."/>
            <person name="Singh A."/>
            <person name="Brown C.T."/>
            <person name="Anantharaman K."/>
            <person name="Sharon I."/>
            <person name="Hug L.A."/>
            <person name="Burstein D."/>
            <person name="Emerson J.B."/>
            <person name="Thomas B.C."/>
            <person name="Banfield J.F."/>
        </authorList>
    </citation>
    <scope>NUCLEOTIDE SEQUENCE [LARGE SCALE GENOMIC DNA]</scope>
    <source>
        <strain evidence="11">CG1_02_37_22</strain>
    </source>
</reference>
<evidence type="ECO:0000256" key="7">
    <source>
        <dbReference type="PIRSR" id="PIRSR613078-1"/>
    </source>
</evidence>
<comment type="function">
    <text evidence="6 10">Catalyzes the interconversion of 2-phosphoglycerate and 3-phosphoglycerate.</text>
</comment>
<evidence type="ECO:0000256" key="2">
    <source>
        <dbReference type="ARBA" id="ARBA00006717"/>
    </source>
</evidence>
<evidence type="ECO:0000313" key="12">
    <source>
        <dbReference type="Proteomes" id="UP000183120"/>
    </source>
</evidence>
<gene>
    <name evidence="6 11" type="primary">gpmA</name>
    <name evidence="11" type="ORF">AUJ73_02605</name>
</gene>
<feature type="binding site" evidence="6 8">
    <location>
        <begin position="114"/>
        <end position="115"/>
    </location>
    <ligand>
        <name>substrate</name>
    </ligand>
</feature>
<dbReference type="AlphaFoldDB" id="A0A1J4TR22"/>
<dbReference type="InterPro" id="IPR013078">
    <property type="entry name" value="His_Pase_superF_clade-1"/>
</dbReference>
<feature type="binding site" evidence="6 8">
    <location>
        <position position="60"/>
    </location>
    <ligand>
        <name>substrate</name>
    </ligand>
</feature>
<feature type="binding site" evidence="6 8">
    <location>
        <begin position="183"/>
        <end position="184"/>
    </location>
    <ligand>
        <name>substrate</name>
    </ligand>
</feature>
<dbReference type="FunFam" id="3.40.50.1240:FF:000003">
    <property type="entry name" value="2,3-bisphosphoglycerate-dependent phosphoglycerate mutase"/>
    <property type="match status" value="1"/>
</dbReference>
<sequence>MIKLVLLRHGESIWNRTNKFTGWTDVDLSDRGIIEAENAAKTLISKNYIFNKVYTSVLRRSIRTTWIVLDKMNLMYIPVCISWRLNERMYGALQGLNKSDMAKKYGEEQVFTWRRSYDVRPPLLKTTDPRHPIHDQKYSNVKVEYLPSGESLRDTYERVMPYWQESVVPELKDNNQILISAHGNSIRAIVKKLDNISDLEITKTNIPTGIPLVYELTHDLLPIRHYFLGDPKDIQKALLKIENQGRIKT</sequence>
<feature type="binding site" evidence="6 8">
    <location>
        <begin position="8"/>
        <end position="15"/>
    </location>
    <ligand>
        <name>substrate</name>
    </ligand>
</feature>
<dbReference type="InterPro" id="IPR005952">
    <property type="entry name" value="Phosphogly_mut1"/>
</dbReference>
<dbReference type="GO" id="GO:0004619">
    <property type="term" value="F:phosphoglycerate mutase activity"/>
    <property type="evidence" value="ECO:0007669"/>
    <property type="project" value="UniProtKB-UniRule"/>
</dbReference>
<feature type="binding site" evidence="6 8">
    <location>
        <begin position="21"/>
        <end position="22"/>
    </location>
    <ligand>
        <name>substrate</name>
    </ligand>
</feature>
<comment type="catalytic activity">
    <reaction evidence="1 6 10">
        <text>(2R)-2-phosphoglycerate = (2R)-3-phosphoglycerate</text>
        <dbReference type="Rhea" id="RHEA:15901"/>
        <dbReference type="ChEBI" id="CHEBI:58272"/>
        <dbReference type="ChEBI" id="CHEBI:58289"/>
        <dbReference type="EC" id="5.4.2.11"/>
    </reaction>
</comment>
<dbReference type="EMBL" id="MNUY01000040">
    <property type="protein sequence ID" value="OIO14290.1"/>
    <property type="molecule type" value="Genomic_DNA"/>
</dbReference>
<feature type="binding site" evidence="6 8">
    <location>
        <position position="98"/>
    </location>
    <ligand>
        <name>substrate</name>
    </ligand>
</feature>
<keyword evidence="5 6" id="KW-0413">Isomerase</keyword>
<dbReference type="PIRSF" id="PIRSF000709">
    <property type="entry name" value="6PFK_2-Ptase"/>
    <property type="match status" value="1"/>
</dbReference>
<evidence type="ECO:0000256" key="3">
    <source>
        <dbReference type="ARBA" id="ARBA00022432"/>
    </source>
</evidence>
<dbReference type="Pfam" id="PF00300">
    <property type="entry name" value="His_Phos_1"/>
    <property type="match status" value="2"/>
</dbReference>
<dbReference type="InterPro" id="IPR029033">
    <property type="entry name" value="His_PPase_superfam"/>
</dbReference>
<dbReference type="STRING" id="1805209.AUJ73_02605"/>
<proteinExistence type="inferred from homology"/>
<evidence type="ECO:0000256" key="8">
    <source>
        <dbReference type="PIRSR" id="PIRSR613078-2"/>
    </source>
</evidence>
<dbReference type="UniPathway" id="UPA00109">
    <property type="reaction ID" value="UER00186"/>
</dbReference>
<dbReference type="CDD" id="cd07067">
    <property type="entry name" value="HP_PGM_like"/>
    <property type="match status" value="1"/>
</dbReference>
<keyword evidence="3 6" id="KW-0312">Gluconeogenesis</keyword>
<dbReference type="PANTHER" id="PTHR11931">
    <property type="entry name" value="PHOSPHOGLYCERATE MUTASE"/>
    <property type="match status" value="1"/>
</dbReference>
<feature type="active site" description="Tele-phosphohistidine intermediate" evidence="6 7">
    <location>
        <position position="9"/>
    </location>
</feature>